<reference evidence="8 9" key="1">
    <citation type="submission" date="2018-10" db="EMBL/GenBank/DDBJ databases">
        <title>A high-quality apple genome assembly.</title>
        <authorList>
            <person name="Hu J."/>
        </authorList>
    </citation>
    <scope>NUCLEOTIDE SEQUENCE [LARGE SCALE GENOMIC DNA]</scope>
    <source>
        <strain evidence="9">cv. HFTH1</strain>
        <tissue evidence="8">Young leaf</tissue>
    </source>
</reference>
<keyword evidence="3" id="KW-0134">Cell wall</keyword>
<evidence type="ECO:0000256" key="3">
    <source>
        <dbReference type="ARBA" id="ARBA00022512"/>
    </source>
</evidence>
<evidence type="ECO:0000256" key="1">
    <source>
        <dbReference type="ARBA" id="ARBA00004191"/>
    </source>
</evidence>
<keyword evidence="5 6" id="KW-0326">Glycosidase</keyword>
<dbReference type="AlphaFoldDB" id="A0A498JIU7"/>
<dbReference type="InterPro" id="IPR000743">
    <property type="entry name" value="Glyco_hydro_28"/>
</dbReference>
<evidence type="ECO:0000256" key="4">
    <source>
        <dbReference type="ARBA" id="ARBA00022801"/>
    </source>
</evidence>
<comment type="similarity">
    <text evidence="2 6">Belongs to the glycosyl hydrolase 28 family.</text>
</comment>
<proteinExistence type="inferred from homology"/>
<dbReference type="EMBL" id="RDQH01000332">
    <property type="protein sequence ID" value="RXH95608.1"/>
    <property type="molecule type" value="Genomic_DNA"/>
</dbReference>
<dbReference type="InterPro" id="IPR011050">
    <property type="entry name" value="Pectin_lyase_fold/virulence"/>
</dbReference>
<evidence type="ECO:0000256" key="5">
    <source>
        <dbReference type="ARBA" id="ARBA00023295"/>
    </source>
</evidence>
<protein>
    <recommendedName>
        <fullName evidence="10">Polygalacturonase</fullName>
    </recommendedName>
</protein>
<dbReference type="InterPro" id="IPR012334">
    <property type="entry name" value="Pectin_lyas_fold"/>
</dbReference>
<dbReference type="PANTHER" id="PTHR31339:SF71">
    <property type="entry name" value="PECTIN LYASE-LIKE SUPERFAMILY PROTEIN"/>
    <property type="match status" value="1"/>
</dbReference>
<dbReference type="Gene3D" id="2.160.20.10">
    <property type="entry name" value="Single-stranded right-handed beta-helix, Pectin lyase-like"/>
    <property type="match status" value="1"/>
</dbReference>
<dbReference type="PANTHER" id="PTHR31339">
    <property type="entry name" value="PECTIN LYASE-RELATED"/>
    <property type="match status" value="1"/>
</dbReference>
<keyword evidence="7" id="KW-0812">Transmembrane</keyword>
<gene>
    <name evidence="8" type="ORF">DVH24_008108</name>
</gene>
<keyword evidence="4 6" id="KW-0378">Hydrolase</keyword>
<dbReference type="Proteomes" id="UP000290289">
    <property type="component" value="Chromosome 6"/>
</dbReference>
<organism evidence="8 9">
    <name type="scientific">Malus domestica</name>
    <name type="common">Apple</name>
    <name type="synonym">Pyrus malus</name>
    <dbReference type="NCBI Taxonomy" id="3750"/>
    <lineage>
        <taxon>Eukaryota</taxon>
        <taxon>Viridiplantae</taxon>
        <taxon>Streptophyta</taxon>
        <taxon>Embryophyta</taxon>
        <taxon>Tracheophyta</taxon>
        <taxon>Spermatophyta</taxon>
        <taxon>Magnoliopsida</taxon>
        <taxon>eudicotyledons</taxon>
        <taxon>Gunneridae</taxon>
        <taxon>Pentapetalae</taxon>
        <taxon>rosids</taxon>
        <taxon>fabids</taxon>
        <taxon>Rosales</taxon>
        <taxon>Rosaceae</taxon>
        <taxon>Amygdaloideae</taxon>
        <taxon>Maleae</taxon>
        <taxon>Malus</taxon>
    </lineage>
</organism>
<keyword evidence="7" id="KW-1133">Transmembrane helix</keyword>
<name>A0A498JIU7_MALDO</name>
<evidence type="ECO:0000256" key="2">
    <source>
        <dbReference type="ARBA" id="ARBA00008834"/>
    </source>
</evidence>
<evidence type="ECO:0000313" key="8">
    <source>
        <dbReference type="EMBL" id="RXH95608.1"/>
    </source>
</evidence>
<accession>A0A498JIU7</accession>
<dbReference type="Pfam" id="PF00295">
    <property type="entry name" value="Glyco_hydro_28"/>
    <property type="match status" value="2"/>
</dbReference>
<evidence type="ECO:0008006" key="10">
    <source>
        <dbReference type="Google" id="ProtNLM"/>
    </source>
</evidence>
<keyword evidence="3" id="KW-0964">Secreted</keyword>
<dbReference type="GO" id="GO:0004650">
    <property type="term" value="F:polygalacturonase activity"/>
    <property type="evidence" value="ECO:0007669"/>
    <property type="project" value="InterPro"/>
</dbReference>
<evidence type="ECO:0000256" key="6">
    <source>
        <dbReference type="RuleBase" id="RU361169"/>
    </source>
</evidence>
<comment type="subcellular location">
    <subcellularLocation>
        <location evidence="1">Secreted</location>
        <location evidence="1">Cell wall</location>
    </subcellularLocation>
</comment>
<sequence>MNNFDYCLVCGKKDKRNKEEQSKSVTACRTNVDESEWPVIDSVLRDNTDGARFISLIFGTNLTDVVITGDNGTIDGQGEVWWQKFKKGQLNYTRPYLIEIMYSENIQISNLTLVNSPSWNVHPIYSWFLSLFLQIFLCFFFFMFYVVRTGERGNKHFSNQRCLKCSNVLVQSITILAPVTSPNTDGINPDSCTNTRIEDCYIVSGDDCIAVKSGWDEYGIAFRMPTKQLVIRRLTCISPCSAVIALGSEMSGGIQDERTADIVAINLESGVRIKTAVGRGGFVEDIYVRGMTMKTMKWAFWMTGNYGSHADNGYNPNALPVIQNINYHDMVAENVTMAAELEGIPGDPFTGICISNVTITLAKNVKKLPWNCTDGAGISSRVVPQPCEALADQGPGSVAACNFPEESLPIDNVQVQVCFYRRKHW</sequence>
<dbReference type="STRING" id="3750.A0A498JIU7"/>
<dbReference type="InterPro" id="IPR051801">
    <property type="entry name" value="GH28_Enzymes"/>
</dbReference>
<evidence type="ECO:0000313" key="9">
    <source>
        <dbReference type="Proteomes" id="UP000290289"/>
    </source>
</evidence>
<keyword evidence="9" id="KW-1185">Reference proteome</keyword>
<comment type="caution">
    <text evidence="8">The sequence shown here is derived from an EMBL/GenBank/DDBJ whole genome shotgun (WGS) entry which is preliminary data.</text>
</comment>
<dbReference type="GO" id="GO:0005975">
    <property type="term" value="P:carbohydrate metabolic process"/>
    <property type="evidence" value="ECO:0007669"/>
    <property type="project" value="InterPro"/>
</dbReference>
<evidence type="ECO:0000256" key="7">
    <source>
        <dbReference type="SAM" id="Phobius"/>
    </source>
</evidence>
<feature type="transmembrane region" description="Helical" evidence="7">
    <location>
        <begin position="124"/>
        <end position="147"/>
    </location>
</feature>
<dbReference type="SUPFAM" id="SSF51126">
    <property type="entry name" value="Pectin lyase-like"/>
    <property type="match status" value="1"/>
</dbReference>
<keyword evidence="7" id="KW-0472">Membrane</keyword>